<comment type="caution">
    <text evidence="2">The sequence shown here is derived from an EMBL/GenBank/DDBJ whole genome shotgun (WGS) entry which is preliminary data.</text>
</comment>
<name>A0AAV4QXK7_CAEEX</name>
<reference evidence="2 3" key="1">
    <citation type="submission" date="2021-06" db="EMBL/GenBank/DDBJ databases">
        <title>Caerostris extrusa draft genome.</title>
        <authorList>
            <person name="Kono N."/>
            <person name="Arakawa K."/>
        </authorList>
    </citation>
    <scope>NUCLEOTIDE SEQUENCE [LARGE SCALE GENOMIC DNA]</scope>
</reference>
<accession>A0AAV4QXK7</accession>
<gene>
    <name evidence="2" type="ORF">CEXT_508991</name>
</gene>
<dbReference type="Proteomes" id="UP001054945">
    <property type="component" value="Unassembled WGS sequence"/>
</dbReference>
<feature type="region of interest" description="Disordered" evidence="1">
    <location>
        <begin position="1"/>
        <end position="25"/>
    </location>
</feature>
<dbReference type="EMBL" id="BPLR01006855">
    <property type="protein sequence ID" value="GIY12807.1"/>
    <property type="molecule type" value="Genomic_DNA"/>
</dbReference>
<protein>
    <submittedName>
        <fullName evidence="2">Uncharacterized protein</fullName>
    </submittedName>
</protein>
<evidence type="ECO:0000313" key="2">
    <source>
        <dbReference type="EMBL" id="GIY12807.1"/>
    </source>
</evidence>
<organism evidence="2 3">
    <name type="scientific">Caerostris extrusa</name>
    <name type="common">Bark spider</name>
    <name type="synonym">Caerostris bankana</name>
    <dbReference type="NCBI Taxonomy" id="172846"/>
    <lineage>
        <taxon>Eukaryota</taxon>
        <taxon>Metazoa</taxon>
        <taxon>Ecdysozoa</taxon>
        <taxon>Arthropoda</taxon>
        <taxon>Chelicerata</taxon>
        <taxon>Arachnida</taxon>
        <taxon>Araneae</taxon>
        <taxon>Araneomorphae</taxon>
        <taxon>Entelegynae</taxon>
        <taxon>Araneoidea</taxon>
        <taxon>Araneidae</taxon>
        <taxon>Caerostris</taxon>
    </lineage>
</organism>
<proteinExistence type="predicted"/>
<sequence>MIADDIQNPLFSSNNPIRHPLPSASPRGIFEQRAINTGSQKHRDVDITSTGPTPSYSFLCQAQCCMGLGGIKKSGSDIFKAADDQYFSVIWLVKANLVLEIDTAPEGLGVDQRVLESLSRARGGAKSLRVALFVQEISFATVNHDGATASNLFTPGLGSAYSREVASEKEMLMVETGRSK</sequence>
<keyword evidence="3" id="KW-1185">Reference proteome</keyword>
<evidence type="ECO:0000313" key="3">
    <source>
        <dbReference type="Proteomes" id="UP001054945"/>
    </source>
</evidence>
<evidence type="ECO:0000256" key="1">
    <source>
        <dbReference type="SAM" id="MobiDB-lite"/>
    </source>
</evidence>
<dbReference type="AlphaFoldDB" id="A0AAV4QXK7"/>